<proteinExistence type="predicted"/>
<sequence length="129" mass="14914">MIAVFQTMAQEVDLFDTELQLNRYRVMLEERGLSISRMQVQITVRDGGLAVAHSRGIERNTYKIPIRRLDDSDVLGYFQSKHKDLLLALEESKCTSPCDERECWEGARCKGYCEVAMFCPKGILYQQEE</sequence>
<name>X1CZN7_9ZZZZ</name>
<dbReference type="AlphaFoldDB" id="X1CZN7"/>
<reference evidence="1" key="1">
    <citation type="journal article" date="2014" name="Front. Microbiol.">
        <title>High frequency of phylogenetically diverse reductive dehalogenase-homologous genes in deep subseafloor sedimentary metagenomes.</title>
        <authorList>
            <person name="Kawai M."/>
            <person name="Futagami T."/>
            <person name="Toyoda A."/>
            <person name="Takaki Y."/>
            <person name="Nishi S."/>
            <person name="Hori S."/>
            <person name="Arai W."/>
            <person name="Tsubouchi T."/>
            <person name="Morono Y."/>
            <person name="Uchiyama I."/>
            <person name="Ito T."/>
            <person name="Fujiyama A."/>
            <person name="Inagaki F."/>
            <person name="Takami H."/>
        </authorList>
    </citation>
    <scope>NUCLEOTIDE SEQUENCE</scope>
    <source>
        <strain evidence="1">Expedition CK06-06</strain>
    </source>
</reference>
<comment type="caution">
    <text evidence="1">The sequence shown here is derived from an EMBL/GenBank/DDBJ whole genome shotgun (WGS) entry which is preliminary data.</text>
</comment>
<accession>X1CZN7</accession>
<protein>
    <submittedName>
        <fullName evidence="1">Uncharacterized protein</fullName>
    </submittedName>
</protein>
<dbReference type="EMBL" id="BART01032661">
    <property type="protein sequence ID" value="GAH13352.1"/>
    <property type="molecule type" value="Genomic_DNA"/>
</dbReference>
<organism evidence="1">
    <name type="scientific">marine sediment metagenome</name>
    <dbReference type="NCBI Taxonomy" id="412755"/>
    <lineage>
        <taxon>unclassified sequences</taxon>
        <taxon>metagenomes</taxon>
        <taxon>ecological metagenomes</taxon>
    </lineage>
</organism>
<gene>
    <name evidence="1" type="ORF">S01H4_56377</name>
</gene>
<evidence type="ECO:0000313" key="1">
    <source>
        <dbReference type="EMBL" id="GAH13352.1"/>
    </source>
</evidence>